<protein>
    <recommendedName>
        <fullName evidence="5">TolA protein</fullName>
    </recommendedName>
</protein>
<feature type="signal peptide" evidence="2">
    <location>
        <begin position="1"/>
        <end position="25"/>
    </location>
</feature>
<name>A0ABW0GP37_9MICO</name>
<gene>
    <name evidence="3" type="ORF">ACFPJ6_05670</name>
</gene>
<feature type="chain" id="PRO_5045849799" description="TolA protein" evidence="2">
    <location>
        <begin position="26"/>
        <end position="248"/>
    </location>
</feature>
<feature type="coiled-coil region" evidence="1">
    <location>
        <begin position="68"/>
        <end position="142"/>
    </location>
</feature>
<proteinExistence type="predicted"/>
<sequence length="248" mass="25514">MSVRPRAVALLTASVALVVPSLVVGAEARTLPAGSSATAACDAAVAEAEAFRTSGVIAEIRSNRVESIARYEAQAEQLTSELAEAEADLDEATATRDLAQTALADAESALAEAQSSGTPEDIAAAQEQLDTTTSLLADAERAVSDADADVLARTQGLDAVTGIILVELRDGLLLSTELLDGGPVTPATYDVAELEDLIGRVDYVVSEDYALLLEDVLVECFGEAYDGVPGTPVARPAAPVARPADFTG</sequence>
<accession>A0ABW0GP37</accession>
<organism evidence="3 4">
    <name type="scientific">Aquipuribacter nitratireducens</name>
    <dbReference type="NCBI Taxonomy" id="650104"/>
    <lineage>
        <taxon>Bacteria</taxon>
        <taxon>Bacillati</taxon>
        <taxon>Actinomycetota</taxon>
        <taxon>Actinomycetes</taxon>
        <taxon>Micrococcales</taxon>
        <taxon>Intrasporangiaceae</taxon>
        <taxon>Aquipuribacter</taxon>
    </lineage>
</organism>
<evidence type="ECO:0000313" key="4">
    <source>
        <dbReference type="Proteomes" id="UP001596122"/>
    </source>
</evidence>
<dbReference type="EMBL" id="JBHSLD010000006">
    <property type="protein sequence ID" value="MFC5380271.1"/>
    <property type="molecule type" value="Genomic_DNA"/>
</dbReference>
<evidence type="ECO:0008006" key="5">
    <source>
        <dbReference type="Google" id="ProtNLM"/>
    </source>
</evidence>
<keyword evidence="4" id="KW-1185">Reference proteome</keyword>
<dbReference type="Proteomes" id="UP001596122">
    <property type="component" value="Unassembled WGS sequence"/>
</dbReference>
<keyword evidence="2" id="KW-0732">Signal</keyword>
<evidence type="ECO:0000256" key="1">
    <source>
        <dbReference type="SAM" id="Coils"/>
    </source>
</evidence>
<keyword evidence="1" id="KW-0175">Coiled coil</keyword>
<evidence type="ECO:0000313" key="3">
    <source>
        <dbReference type="EMBL" id="MFC5380271.1"/>
    </source>
</evidence>
<reference evidence="4" key="1">
    <citation type="journal article" date="2019" name="Int. J. Syst. Evol. Microbiol.">
        <title>The Global Catalogue of Microorganisms (GCM) 10K type strain sequencing project: providing services to taxonomists for standard genome sequencing and annotation.</title>
        <authorList>
            <consortium name="The Broad Institute Genomics Platform"/>
            <consortium name="The Broad Institute Genome Sequencing Center for Infectious Disease"/>
            <person name="Wu L."/>
            <person name="Ma J."/>
        </authorList>
    </citation>
    <scope>NUCLEOTIDE SEQUENCE [LARGE SCALE GENOMIC DNA]</scope>
    <source>
        <strain evidence="4">CCUG 43114</strain>
    </source>
</reference>
<comment type="caution">
    <text evidence="3">The sequence shown here is derived from an EMBL/GenBank/DDBJ whole genome shotgun (WGS) entry which is preliminary data.</text>
</comment>
<dbReference type="RefSeq" id="WP_340267242.1">
    <property type="nucleotide sequence ID" value="NZ_JBBEOG010000001.1"/>
</dbReference>
<evidence type="ECO:0000256" key="2">
    <source>
        <dbReference type="SAM" id="SignalP"/>
    </source>
</evidence>